<protein>
    <recommendedName>
        <fullName evidence="4">YecA family protein</fullName>
    </recommendedName>
</protein>
<dbReference type="PANTHER" id="PTHR37528">
    <property type="entry name" value="UPF0149 PROTEIN YGFB"/>
    <property type="match status" value="1"/>
</dbReference>
<reference evidence="2 3" key="1">
    <citation type="submission" date="2017-07" db="EMBL/GenBank/DDBJ databases">
        <title>Annotated genome sequence of Bacterioplanes sanyensis isolated from Red Sea.</title>
        <authorList>
            <person name="Rehman Z.U."/>
        </authorList>
    </citation>
    <scope>NUCLEOTIDE SEQUENCE [LARGE SCALE GENOMIC DNA]</scope>
    <source>
        <strain evidence="2 3">NV9</strain>
    </source>
</reference>
<dbReference type="RefSeq" id="WP_094058970.1">
    <property type="nucleotide sequence ID" value="NZ_CP022530.1"/>
</dbReference>
<dbReference type="EMBL" id="CP022530">
    <property type="protein sequence ID" value="ASP37761.1"/>
    <property type="molecule type" value="Genomic_DNA"/>
</dbReference>
<keyword evidence="3" id="KW-1185">Reference proteome</keyword>
<dbReference type="GO" id="GO:0005829">
    <property type="term" value="C:cytosol"/>
    <property type="evidence" value="ECO:0007669"/>
    <property type="project" value="TreeGrafter"/>
</dbReference>
<dbReference type="KEGG" id="bsan:CHH28_03315"/>
<dbReference type="Proteomes" id="UP000202440">
    <property type="component" value="Chromosome"/>
</dbReference>
<organism evidence="2 3">
    <name type="scientific">Bacterioplanes sanyensis</name>
    <dbReference type="NCBI Taxonomy" id="1249553"/>
    <lineage>
        <taxon>Bacteria</taxon>
        <taxon>Pseudomonadati</taxon>
        <taxon>Pseudomonadota</taxon>
        <taxon>Gammaproteobacteria</taxon>
        <taxon>Oceanospirillales</taxon>
        <taxon>Oceanospirillaceae</taxon>
        <taxon>Bacterioplanes</taxon>
    </lineage>
</organism>
<dbReference type="OrthoDB" id="9783391at2"/>
<name>A0A222FH61_9GAMM</name>
<dbReference type="Pfam" id="PF03695">
    <property type="entry name" value="UPF0149"/>
    <property type="match status" value="1"/>
</dbReference>
<sequence length="182" mass="20078">MLFSDLADIWLQARCFQTPSALHGWLTGFLSAGGRLKPDAWMREASDYLEMEDALDDGLSQALANFYPAVLQSLAQENMQFQPLLPDDDDADVDEQLDCLVQWSKGFLDGFGASGNVQGQLPADVTEVLRDLDAFTGATLEDPADPENEFLLQQLTEHARMAALTVFYSLNQSPQSPAQPLH</sequence>
<dbReference type="SUPFAM" id="SSF101327">
    <property type="entry name" value="YgfB-like"/>
    <property type="match status" value="1"/>
</dbReference>
<dbReference type="InterPro" id="IPR011978">
    <property type="entry name" value="YgfB-like"/>
</dbReference>
<dbReference type="PANTHER" id="PTHR37528:SF1">
    <property type="entry name" value="UPF0149 PROTEIN YGFB"/>
    <property type="match status" value="1"/>
</dbReference>
<comment type="similarity">
    <text evidence="1">Belongs to the UPF0149 family.</text>
</comment>
<evidence type="ECO:0000313" key="3">
    <source>
        <dbReference type="Proteomes" id="UP000202440"/>
    </source>
</evidence>
<evidence type="ECO:0000256" key="1">
    <source>
        <dbReference type="ARBA" id="ARBA00038308"/>
    </source>
</evidence>
<dbReference type="AlphaFoldDB" id="A0A222FH61"/>
<dbReference type="Gene3D" id="1.20.120.740">
    <property type="entry name" value="YgfB uncharacterised protein family UPF0149, PF03695"/>
    <property type="match status" value="1"/>
</dbReference>
<dbReference type="InterPro" id="IPR036255">
    <property type="entry name" value="YgfB-like_sf"/>
</dbReference>
<proteinExistence type="inferred from homology"/>
<evidence type="ECO:0000313" key="2">
    <source>
        <dbReference type="EMBL" id="ASP37761.1"/>
    </source>
</evidence>
<accession>A0A222FH61</accession>
<evidence type="ECO:0008006" key="4">
    <source>
        <dbReference type="Google" id="ProtNLM"/>
    </source>
</evidence>
<gene>
    <name evidence="2" type="ORF">CHH28_03315</name>
</gene>